<sequence length="105" mass="11535">MDKHLGFSSVSADDGTIVVPPEVRRQLGLDRPDTVVEFVVRDGALLLLPRVAVHPNDVWFWEEGQQSAEREAEEELAAGDISPAMTGEEFLAYLKGMIDEKPGEG</sequence>
<dbReference type="EMBL" id="JBHTBH010000009">
    <property type="protein sequence ID" value="MFC7329962.1"/>
    <property type="molecule type" value="Genomic_DNA"/>
</dbReference>
<keyword evidence="1" id="KW-0238">DNA-binding</keyword>
<protein>
    <submittedName>
        <fullName evidence="1">AbrB/MazE/SpoVT family DNA-binding domain-containing protein</fullName>
    </submittedName>
</protein>
<reference evidence="2" key="1">
    <citation type="journal article" date="2019" name="Int. J. Syst. Evol. Microbiol.">
        <title>The Global Catalogue of Microorganisms (GCM) 10K type strain sequencing project: providing services to taxonomists for standard genome sequencing and annotation.</title>
        <authorList>
            <consortium name="The Broad Institute Genomics Platform"/>
            <consortium name="The Broad Institute Genome Sequencing Center for Infectious Disease"/>
            <person name="Wu L."/>
            <person name="Ma J."/>
        </authorList>
    </citation>
    <scope>NUCLEOTIDE SEQUENCE [LARGE SCALE GENOMIC DNA]</scope>
    <source>
        <strain evidence="2">CGMCC 4.7382</strain>
    </source>
</reference>
<dbReference type="RefSeq" id="WP_379872603.1">
    <property type="nucleotide sequence ID" value="NZ_JBHTBH010000009.1"/>
</dbReference>
<comment type="caution">
    <text evidence="1">The sequence shown here is derived from an EMBL/GenBank/DDBJ whole genome shotgun (WGS) entry which is preliminary data.</text>
</comment>
<dbReference type="SUPFAM" id="SSF89447">
    <property type="entry name" value="AbrB/MazE/MraZ-like"/>
    <property type="match status" value="1"/>
</dbReference>
<gene>
    <name evidence="1" type="ORF">ACFQRF_19700</name>
</gene>
<organism evidence="1 2">
    <name type="scientific">Marinactinospora rubrisoli</name>
    <dbReference type="NCBI Taxonomy" id="2715399"/>
    <lineage>
        <taxon>Bacteria</taxon>
        <taxon>Bacillati</taxon>
        <taxon>Actinomycetota</taxon>
        <taxon>Actinomycetes</taxon>
        <taxon>Streptosporangiales</taxon>
        <taxon>Nocardiopsidaceae</taxon>
        <taxon>Marinactinospora</taxon>
    </lineage>
</organism>
<name>A0ABW2KJ17_9ACTN</name>
<dbReference type="Proteomes" id="UP001596540">
    <property type="component" value="Unassembled WGS sequence"/>
</dbReference>
<evidence type="ECO:0000313" key="2">
    <source>
        <dbReference type="Proteomes" id="UP001596540"/>
    </source>
</evidence>
<accession>A0ABW2KJ17</accession>
<dbReference type="GO" id="GO:0003677">
    <property type="term" value="F:DNA binding"/>
    <property type="evidence" value="ECO:0007669"/>
    <property type="project" value="UniProtKB-KW"/>
</dbReference>
<proteinExistence type="predicted"/>
<dbReference type="InterPro" id="IPR037914">
    <property type="entry name" value="SpoVT-AbrB_sf"/>
</dbReference>
<evidence type="ECO:0000313" key="1">
    <source>
        <dbReference type="EMBL" id="MFC7329962.1"/>
    </source>
</evidence>
<keyword evidence="2" id="KW-1185">Reference proteome</keyword>